<dbReference type="Gene3D" id="1.10.10.1320">
    <property type="entry name" value="Anti-sigma factor, zinc-finger domain"/>
    <property type="match status" value="1"/>
</dbReference>
<evidence type="ECO:0000256" key="3">
    <source>
        <dbReference type="SAM" id="MobiDB-lite"/>
    </source>
</evidence>
<evidence type="ECO:0000256" key="2">
    <source>
        <dbReference type="ARBA" id="ARBA00023163"/>
    </source>
</evidence>
<evidence type="ECO:0000313" key="5">
    <source>
        <dbReference type="Proteomes" id="UP001430172"/>
    </source>
</evidence>
<dbReference type="RefSeq" id="WP_204131305.1">
    <property type="nucleotide sequence ID" value="NZ_JAFDVD010000011.1"/>
</dbReference>
<reference evidence="4" key="1">
    <citation type="submission" date="2021-02" db="EMBL/GenBank/DDBJ databases">
        <title>Phycicoccus sp. MQZ13P-5T, whole genome shotgun sequence.</title>
        <authorList>
            <person name="Tuo L."/>
        </authorList>
    </citation>
    <scope>NUCLEOTIDE SEQUENCE</scope>
    <source>
        <strain evidence="4">MQZ13P-5</strain>
    </source>
</reference>
<organism evidence="4 5">
    <name type="scientific">Phycicoccus sonneratiae</name>
    <dbReference type="NCBI Taxonomy" id="2807628"/>
    <lineage>
        <taxon>Bacteria</taxon>
        <taxon>Bacillati</taxon>
        <taxon>Actinomycetota</taxon>
        <taxon>Actinomycetes</taxon>
        <taxon>Micrococcales</taxon>
        <taxon>Intrasporangiaceae</taxon>
        <taxon>Phycicoccus</taxon>
    </lineage>
</organism>
<protein>
    <recommendedName>
        <fullName evidence="6">Zinc finger protein</fullName>
    </recommendedName>
</protein>
<accession>A0ABS2CLT2</accession>
<sequence>MTARPAVHCLDDELSEYAAGRLNAARQGAWEHHLVACELCRQAVHQERRLREALAGAPSMPGDLRVTLLALGRGPVPAPRPAGPGPLPLLAPTDPPCHRSALRATVVAAAAGGVAAAAAWSLTVIGVPVAPRQGVVAGPTTPAVSSTRPSAPLAATTVVPVRWTTGGSAPGPSGQRAESTP</sequence>
<gene>
    <name evidence="4" type="ORF">JQN70_10565</name>
</gene>
<evidence type="ECO:0000313" key="4">
    <source>
        <dbReference type="EMBL" id="MBM6400829.1"/>
    </source>
</evidence>
<name>A0ABS2CLT2_9MICO</name>
<keyword evidence="1" id="KW-0805">Transcription regulation</keyword>
<keyword evidence="5" id="KW-1185">Reference proteome</keyword>
<dbReference type="InterPro" id="IPR041916">
    <property type="entry name" value="Anti_sigma_zinc_sf"/>
</dbReference>
<dbReference type="Proteomes" id="UP001430172">
    <property type="component" value="Unassembled WGS sequence"/>
</dbReference>
<feature type="region of interest" description="Disordered" evidence="3">
    <location>
        <begin position="162"/>
        <end position="181"/>
    </location>
</feature>
<dbReference type="EMBL" id="JAFDVD010000011">
    <property type="protein sequence ID" value="MBM6400829.1"/>
    <property type="molecule type" value="Genomic_DNA"/>
</dbReference>
<evidence type="ECO:0008006" key="6">
    <source>
        <dbReference type="Google" id="ProtNLM"/>
    </source>
</evidence>
<evidence type="ECO:0000256" key="1">
    <source>
        <dbReference type="ARBA" id="ARBA00023015"/>
    </source>
</evidence>
<keyword evidence="2" id="KW-0804">Transcription</keyword>
<comment type="caution">
    <text evidence="4">The sequence shown here is derived from an EMBL/GenBank/DDBJ whole genome shotgun (WGS) entry which is preliminary data.</text>
</comment>
<proteinExistence type="predicted"/>